<evidence type="ECO:0000313" key="1">
    <source>
        <dbReference type="EMBL" id="QOV90006.1"/>
    </source>
</evidence>
<keyword evidence="2" id="KW-1185">Reference proteome</keyword>
<organism evidence="1 2">
    <name type="scientific">Humisphaera borealis</name>
    <dbReference type="NCBI Taxonomy" id="2807512"/>
    <lineage>
        <taxon>Bacteria</taxon>
        <taxon>Pseudomonadati</taxon>
        <taxon>Planctomycetota</taxon>
        <taxon>Phycisphaerae</taxon>
        <taxon>Tepidisphaerales</taxon>
        <taxon>Tepidisphaeraceae</taxon>
        <taxon>Humisphaera</taxon>
    </lineage>
</organism>
<sequence>MTDFLADKAEQLLSWVVPDIDACRRLAMEVRTRDPNASPEQLAKALIRYAQKQGATVGGMTGLAASPVTMLPAALADIAAMLKIEGTMAGGIAAILDPASLDDPDRFRTDVLAIAFPAAFSQALRQIGIRAGEQFTKNLVRRAVGKGSVEGIFKIASRFLGAKVTGRTLAKGVPLVSVGIGAGWNWVEVEGVGRRAIAYYTGQPIGVGRIKQLTRSILPKRFGGSDR</sequence>
<gene>
    <name evidence="1" type="ORF">IPV69_01130</name>
</gene>
<accession>A0A7M2WX05</accession>
<proteinExistence type="predicted"/>
<evidence type="ECO:0000313" key="2">
    <source>
        <dbReference type="Proteomes" id="UP000593765"/>
    </source>
</evidence>
<evidence type="ECO:0008006" key="3">
    <source>
        <dbReference type="Google" id="ProtNLM"/>
    </source>
</evidence>
<protein>
    <recommendedName>
        <fullName evidence="3">DUF697 domain-containing protein</fullName>
    </recommendedName>
</protein>
<dbReference type="KEGG" id="hbs:IPV69_01130"/>
<dbReference type="Proteomes" id="UP000593765">
    <property type="component" value="Chromosome"/>
</dbReference>
<dbReference type="AlphaFoldDB" id="A0A7M2WX05"/>
<name>A0A7M2WX05_9BACT</name>
<reference evidence="1 2" key="1">
    <citation type="submission" date="2020-10" db="EMBL/GenBank/DDBJ databases">
        <title>Wide distribution of Phycisphaera-like planctomycetes from WD2101 soil group in peatlands and genome analysis of the first cultivated representative.</title>
        <authorList>
            <person name="Dedysh S.N."/>
            <person name="Beletsky A.V."/>
            <person name="Ivanova A."/>
            <person name="Kulichevskaya I.S."/>
            <person name="Suzina N.E."/>
            <person name="Philippov D.A."/>
            <person name="Rakitin A.L."/>
            <person name="Mardanov A.V."/>
            <person name="Ravin N.V."/>
        </authorList>
    </citation>
    <scope>NUCLEOTIDE SEQUENCE [LARGE SCALE GENOMIC DNA]</scope>
    <source>
        <strain evidence="1 2">M1803</strain>
    </source>
</reference>
<dbReference type="EMBL" id="CP063458">
    <property type="protein sequence ID" value="QOV90006.1"/>
    <property type="molecule type" value="Genomic_DNA"/>
</dbReference>
<dbReference type="RefSeq" id="WP_206293074.1">
    <property type="nucleotide sequence ID" value="NZ_CP063458.1"/>
</dbReference>